<dbReference type="GO" id="GO:0005975">
    <property type="term" value="P:carbohydrate metabolic process"/>
    <property type="evidence" value="ECO:0007669"/>
    <property type="project" value="UniProtKB-ARBA"/>
</dbReference>
<evidence type="ECO:0000259" key="3">
    <source>
        <dbReference type="Pfam" id="PF17802"/>
    </source>
</evidence>
<feature type="chain" id="PRO_5044571791" evidence="2">
    <location>
        <begin position="30"/>
        <end position="565"/>
    </location>
</feature>
<name>A0A261FXX1_9BIFI</name>
<dbReference type="Proteomes" id="UP000593943">
    <property type="component" value="Chromosome"/>
</dbReference>
<evidence type="ECO:0000313" key="7">
    <source>
        <dbReference type="Proteomes" id="UP000593943"/>
    </source>
</evidence>
<keyword evidence="7" id="KW-1185">Reference proteome</keyword>
<dbReference type="KEGG" id="beu:BE0216_08885"/>
<dbReference type="Gene3D" id="2.60.40.10">
    <property type="entry name" value="Immunoglobulins"/>
    <property type="match status" value="1"/>
</dbReference>
<dbReference type="NCBIfam" id="TIGR04226">
    <property type="entry name" value="RrgB_K2N_iso_D2"/>
    <property type="match status" value="1"/>
</dbReference>
<evidence type="ECO:0000256" key="2">
    <source>
        <dbReference type="SAM" id="SignalP"/>
    </source>
</evidence>
<evidence type="ECO:0000313" key="5">
    <source>
        <dbReference type="EMBL" id="QOL32541.1"/>
    </source>
</evidence>
<gene>
    <name evidence="5" type="ORF">BE0216_08885</name>
    <name evidence="4" type="ORF">BEUL_2232</name>
</gene>
<dbReference type="AlphaFoldDB" id="A0A261FXX1"/>
<proteinExistence type="predicted"/>
<dbReference type="InterPro" id="IPR041033">
    <property type="entry name" value="SpaA_PFL_dom_1"/>
</dbReference>
<reference evidence="5 7" key="2">
    <citation type="submission" date="2020-10" db="EMBL/GenBank/DDBJ databases">
        <title>Genome sequencing of Bifidobacterium eulemuris_DSMZ_100216.</title>
        <authorList>
            <person name="Kim J."/>
        </authorList>
    </citation>
    <scope>NUCLEOTIDE SEQUENCE [LARGE SCALE GENOMIC DNA]</scope>
    <source>
        <strain evidence="5 7">DSM 100216</strain>
    </source>
</reference>
<dbReference type="InterPro" id="IPR013783">
    <property type="entry name" value="Ig-like_fold"/>
</dbReference>
<dbReference type="Proteomes" id="UP000216057">
    <property type="component" value="Unassembled WGS sequence"/>
</dbReference>
<dbReference type="EMBL" id="CP062938">
    <property type="protein sequence ID" value="QOL32541.1"/>
    <property type="molecule type" value="Genomic_DNA"/>
</dbReference>
<dbReference type="Pfam" id="PF17802">
    <property type="entry name" value="SpaA"/>
    <property type="match status" value="1"/>
</dbReference>
<reference evidence="4 6" key="1">
    <citation type="journal article" date="2017" name="BMC Genomics">
        <title>Comparative genomic and phylogenomic analyses of the Bifidobacteriaceae family.</title>
        <authorList>
            <person name="Lugli G.A."/>
            <person name="Milani C."/>
            <person name="Turroni F."/>
            <person name="Duranti S."/>
            <person name="Mancabelli L."/>
            <person name="Mangifesta M."/>
            <person name="Ferrario C."/>
            <person name="Modesto M."/>
            <person name="Mattarelli P."/>
            <person name="Jiri K."/>
            <person name="van Sinderen D."/>
            <person name="Ventura M."/>
        </authorList>
    </citation>
    <scope>NUCLEOTIDE SEQUENCE [LARGE SCALE GENOMIC DNA]</scope>
    <source>
        <strain evidence="4 6">DSM 100216</strain>
    </source>
</reference>
<dbReference type="InterPro" id="IPR048052">
    <property type="entry name" value="FM1-like"/>
</dbReference>
<keyword evidence="1" id="KW-1133">Transmembrane helix</keyword>
<dbReference type="NCBIfam" id="NF033902">
    <property type="entry name" value="iso_D2_wall_anc"/>
    <property type="match status" value="1"/>
</dbReference>
<sequence>MNMRKLVAGIAAATAMLAGVALGVAPASAAETRVDSMSTVKFTADSAAQLAGRKLTAYKLADYYQIANDGDGGGVAYTVKTIADAATIHTALTDAVAATNANGLTVPDTKTDQLAWALSQNGVLDDSSATSAPWVGNTRRFAESLKSHINDPDFTNTRVNDISLTATNDESPSATITLESGVWLIVDTSTASDNVTQAIPMVVSTGKVTGSQLVSPDSPDTDPVVINFKNDTLTVSKSVDQQAVAVGQTVTYTLTSTVPSTTGYASTGYAYQFIDTLGAGLKYAGNVTVKVGGNMLSPAADGTGYAVNNPYENDAQEVRFDLSQYIYTAGQDSSLVGKAVVVTYDATVTDSAVVEGEGNLNTVILKYSNDPSMTSFGQPQSTVKVYTGKFVLDKLNKDGVRLSGAKFQVFRSGETGESNALQFVKNSEGTEYKLADGESGGTTTTTITTLDGAPVAITGLNGEYTVKETQAPAGYSSFLPAFNVTVTAPTSDGGASTVGVNPTQWGELVTSQGQTVTVTNVKNIAQLPLTGGVGLTLFVVATALFAGATVTLYAKSRKTRKELMR</sequence>
<dbReference type="InterPro" id="IPR026466">
    <property type="entry name" value="Fim_isopep_form_D2_dom"/>
</dbReference>
<dbReference type="EMBL" id="MWWZ01000018">
    <property type="protein sequence ID" value="OZG64030.1"/>
    <property type="molecule type" value="Genomic_DNA"/>
</dbReference>
<feature type="domain" description="SpaA-like prealbumin fold" evidence="3">
    <location>
        <begin position="389"/>
        <end position="488"/>
    </location>
</feature>
<feature type="transmembrane region" description="Helical" evidence="1">
    <location>
        <begin position="529"/>
        <end position="554"/>
    </location>
</feature>
<feature type="signal peptide" evidence="2">
    <location>
        <begin position="1"/>
        <end position="29"/>
    </location>
</feature>
<evidence type="ECO:0000313" key="6">
    <source>
        <dbReference type="Proteomes" id="UP000216057"/>
    </source>
</evidence>
<evidence type="ECO:0000256" key="1">
    <source>
        <dbReference type="SAM" id="Phobius"/>
    </source>
</evidence>
<dbReference type="RefSeq" id="WP_094637731.1">
    <property type="nucleotide sequence ID" value="NZ_CP062938.1"/>
</dbReference>
<organism evidence="4 6">
    <name type="scientific">Bifidobacterium eulemuris</name>
    <dbReference type="NCBI Taxonomy" id="1765219"/>
    <lineage>
        <taxon>Bacteria</taxon>
        <taxon>Bacillati</taxon>
        <taxon>Actinomycetota</taxon>
        <taxon>Actinomycetes</taxon>
        <taxon>Bifidobacteriales</taxon>
        <taxon>Bifidobacteriaceae</taxon>
        <taxon>Bifidobacterium</taxon>
    </lineage>
</organism>
<protein>
    <submittedName>
        <fullName evidence="5">SpaH/EbpB family LPXTG-anchored major pilin</fullName>
    </submittedName>
</protein>
<accession>A0A261FXX1</accession>
<dbReference type="OrthoDB" id="3240140at2"/>
<keyword evidence="1" id="KW-0472">Membrane</keyword>
<evidence type="ECO:0000313" key="4">
    <source>
        <dbReference type="EMBL" id="OZG64030.1"/>
    </source>
</evidence>
<keyword evidence="2" id="KW-0732">Signal</keyword>
<keyword evidence="1" id="KW-0812">Transmembrane</keyword>
<dbReference type="Gene3D" id="2.60.40.740">
    <property type="match status" value="1"/>
</dbReference>